<dbReference type="Proteomes" id="UP000285278">
    <property type="component" value="Unassembled WGS sequence"/>
</dbReference>
<dbReference type="AlphaFoldDB" id="A0A418Q5R7"/>
<comment type="caution">
    <text evidence="7">The sequence shown here is derived from an EMBL/GenBank/DDBJ whole genome shotgun (WGS) entry which is preliminary data.</text>
</comment>
<comment type="subcellular location">
    <subcellularLocation>
        <location evidence="1">Cell envelope</location>
    </subcellularLocation>
</comment>
<feature type="region of interest" description="Disordered" evidence="5">
    <location>
        <begin position="62"/>
        <end position="97"/>
    </location>
</feature>
<dbReference type="SUPFAM" id="SSF53807">
    <property type="entry name" value="Helical backbone' metal receptor"/>
    <property type="match status" value="1"/>
</dbReference>
<dbReference type="EMBL" id="QXJK01000010">
    <property type="protein sequence ID" value="RIX34017.1"/>
    <property type="molecule type" value="Genomic_DNA"/>
</dbReference>
<dbReference type="CDD" id="cd01146">
    <property type="entry name" value="FhuD"/>
    <property type="match status" value="1"/>
</dbReference>
<proteinExistence type="inferred from homology"/>
<evidence type="ECO:0000256" key="4">
    <source>
        <dbReference type="ARBA" id="ARBA00022729"/>
    </source>
</evidence>
<dbReference type="InterPro" id="IPR002491">
    <property type="entry name" value="ABC_transptr_periplasmic_BD"/>
</dbReference>
<dbReference type="OrthoDB" id="9793175at2"/>
<dbReference type="InterPro" id="IPR051313">
    <property type="entry name" value="Bact_iron-sidero_bind"/>
</dbReference>
<protein>
    <submittedName>
        <fullName evidence="7">Fe2+-enterobactin ABC transporter substrate-binding protein</fullName>
    </submittedName>
</protein>
<dbReference type="GO" id="GO:1901678">
    <property type="term" value="P:iron coordination entity transport"/>
    <property type="evidence" value="ECO:0007669"/>
    <property type="project" value="UniProtKB-ARBA"/>
</dbReference>
<dbReference type="FunFam" id="3.40.50.1980:FF:000009">
    <property type="entry name" value="Iron-enterobactin transporter periplasmic binding protein"/>
    <property type="match status" value="1"/>
</dbReference>
<evidence type="ECO:0000259" key="6">
    <source>
        <dbReference type="PROSITE" id="PS50983"/>
    </source>
</evidence>
<dbReference type="PROSITE" id="PS50983">
    <property type="entry name" value="FE_B12_PBP"/>
    <property type="match status" value="1"/>
</dbReference>
<dbReference type="PANTHER" id="PTHR30532:SF24">
    <property type="entry name" value="FERRIC ENTEROBACTIN-BINDING PERIPLASMIC PROTEIN FEPB"/>
    <property type="match status" value="1"/>
</dbReference>
<comment type="similarity">
    <text evidence="2">Belongs to the bacterial solute-binding protein 8 family.</text>
</comment>
<feature type="region of interest" description="Disordered" evidence="5">
    <location>
        <begin position="1"/>
        <end position="20"/>
    </location>
</feature>
<evidence type="ECO:0000256" key="3">
    <source>
        <dbReference type="ARBA" id="ARBA00022448"/>
    </source>
</evidence>
<gene>
    <name evidence="7" type="ORF">D3M95_08980</name>
</gene>
<sequence>MSGCDSHDRTGSIHVKHQDRPAVINERNVDLFTKRSHIGRYTAASIASLLALSLASCSERSSEPMDTATQSTASQSATSSEKQGQWPRTIESLDGDGKKTEVTIEHQPERIVSTSVTLTGSLLAIDAPVKATGTVNNRPPLANSQGFFTQWADVADQRGVEPIYQGQPSVEAILAQKPDLVVMSSSGQDSAIDLYNQLAGTVPTLVVDYSRQGWEDTARALGKATGHESGAEDAIHRYDERVKEVKESITKPEQPVNIVSLAKNNGGLNFWTKNSAQGRVLTDLGFDVAQPPENLVDTTSQYAKRKDARPVSAENSALALTGRSIFALNADGKTKPSEAMAQNPQLATVPAVKDGHVYDLAPEDFRIDYYSAMNMLDEIKNFFAK</sequence>
<reference evidence="7 8" key="1">
    <citation type="submission" date="2018-09" db="EMBL/GenBank/DDBJ databases">
        <title>Optimization and identification of Corynebacterium falsenii FN1-14 from fish paste.</title>
        <authorList>
            <person name="Daroonpunt R."/>
            <person name="Tanasupawat S."/>
        </authorList>
    </citation>
    <scope>NUCLEOTIDE SEQUENCE [LARGE SCALE GENOMIC DNA]</scope>
    <source>
        <strain evidence="7 8">FN1-14</strain>
    </source>
</reference>
<evidence type="ECO:0000313" key="8">
    <source>
        <dbReference type="Proteomes" id="UP000285278"/>
    </source>
</evidence>
<evidence type="ECO:0000256" key="1">
    <source>
        <dbReference type="ARBA" id="ARBA00004196"/>
    </source>
</evidence>
<evidence type="ECO:0000313" key="7">
    <source>
        <dbReference type="EMBL" id="RIX34017.1"/>
    </source>
</evidence>
<evidence type="ECO:0000256" key="5">
    <source>
        <dbReference type="SAM" id="MobiDB-lite"/>
    </source>
</evidence>
<feature type="domain" description="Fe/B12 periplasmic-binding" evidence="6">
    <location>
        <begin position="110"/>
        <end position="385"/>
    </location>
</feature>
<evidence type="ECO:0000256" key="2">
    <source>
        <dbReference type="ARBA" id="ARBA00008814"/>
    </source>
</evidence>
<organism evidence="7 8">
    <name type="scientific">Corynebacterium falsenii</name>
    <dbReference type="NCBI Taxonomy" id="108486"/>
    <lineage>
        <taxon>Bacteria</taxon>
        <taxon>Bacillati</taxon>
        <taxon>Actinomycetota</taxon>
        <taxon>Actinomycetes</taxon>
        <taxon>Mycobacteriales</taxon>
        <taxon>Corynebacteriaceae</taxon>
        <taxon>Corynebacterium</taxon>
    </lineage>
</organism>
<keyword evidence="8" id="KW-1185">Reference proteome</keyword>
<dbReference type="Gene3D" id="3.40.50.1980">
    <property type="entry name" value="Nitrogenase molybdenum iron protein domain"/>
    <property type="match status" value="2"/>
</dbReference>
<keyword evidence="3" id="KW-0813">Transport</keyword>
<dbReference type="PANTHER" id="PTHR30532">
    <property type="entry name" value="IRON III DICITRATE-BINDING PERIPLASMIC PROTEIN"/>
    <property type="match status" value="1"/>
</dbReference>
<dbReference type="NCBIfam" id="NF008200">
    <property type="entry name" value="PRK10957.1"/>
    <property type="match status" value="1"/>
</dbReference>
<dbReference type="STRING" id="1451189.CFAL_02505"/>
<keyword evidence="4" id="KW-0732">Signal</keyword>
<feature type="compositionally biased region" description="Low complexity" evidence="5">
    <location>
        <begin position="67"/>
        <end position="80"/>
    </location>
</feature>
<name>A0A418Q5R7_9CORY</name>
<accession>A0A418Q5R7</accession>
<dbReference type="GO" id="GO:0030288">
    <property type="term" value="C:outer membrane-bounded periplasmic space"/>
    <property type="evidence" value="ECO:0007669"/>
    <property type="project" value="TreeGrafter"/>
</dbReference>
<dbReference type="Pfam" id="PF01497">
    <property type="entry name" value="Peripla_BP_2"/>
    <property type="match status" value="1"/>
</dbReference>